<dbReference type="GO" id="GO:0004803">
    <property type="term" value="F:transposase activity"/>
    <property type="evidence" value="ECO:0007669"/>
    <property type="project" value="InterPro"/>
</dbReference>
<dbReference type="OrthoDB" id="8453701at2"/>
<proteinExistence type="predicted"/>
<accession>A0A2U2DK47</accession>
<dbReference type="GO" id="GO:0006313">
    <property type="term" value="P:DNA transposition"/>
    <property type="evidence" value="ECO:0007669"/>
    <property type="project" value="InterPro"/>
</dbReference>
<evidence type="ECO:0000313" key="2">
    <source>
        <dbReference type="EMBL" id="PWE53663.1"/>
    </source>
</evidence>
<comment type="caution">
    <text evidence="2">The sequence shown here is derived from an EMBL/GenBank/DDBJ whole genome shotgun (WGS) entry which is preliminary data.</text>
</comment>
<gene>
    <name evidence="2" type="ORF">DEM27_24260</name>
</gene>
<dbReference type="EMBL" id="QFBC01000014">
    <property type="protein sequence ID" value="PWE53663.1"/>
    <property type="molecule type" value="Genomic_DNA"/>
</dbReference>
<feature type="region of interest" description="Disordered" evidence="1">
    <location>
        <begin position="1"/>
        <end position="50"/>
    </location>
</feature>
<evidence type="ECO:0000313" key="3">
    <source>
        <dbReference type="Proteomes" id="UP000245252"/>
    </source>
</evidence>
<dbReference type="AlphaFoldDB" id="A0A2U2DK47"/>
<dbReference type="GO" id="GO:0003677">
    <property type="term" value="F:DNA binding"/>
    <property type="evidence" value="ECO:0007669"/>
    <property type="project" value="InterPro"/>
</dbReference>
<evidence type="ECO:0000256" key="1">
    <source>
        <dbReference type="SAM" id="MobiDB-lite"/>
    </source>
</evidence>
<dbReference type="Proteomes" id="UP000245252">
    <property type="component" value="Unassembled WGS sequence"/>
</dbReference>
<dbReference type="InterPro" id="IPR002514">
    <property type="entry name" value="Transposase_8"/>
</dbReference>
<dbReference type="SUPFAM" id="SSF46689">
    <property type="entry name" value="Homeodomain-like"/>
    <property type="match status" value="1"/>
</dbReference>
<sequence length="152" mass="16681">MDEENQNTVAVPAEAGSEVSVVKKSRSAAKANKASPRAPKTAAREPAIRKLRRYNADEKATMILAIDADLRDGAMLKDAVAKVGISDQTYYQWKKAAKASAEPEAQQVNNSPALEDLPELAELEAENVRLRTLLAQKLKDENAELRRRLGLK</sequence>
<dbReference type="InterPro" id="IPR009057">
    <property type="entry name" value="Homeodomain-like_sf"/>
</dbReference>
<dbReference type="RefSeq" id="WP_109460831.1">
    <property type="nucleotide sequence ID" value="NZ_QFBC01000014.1"/>
</dbReference>
<reference evidence="2 3" key="1">
    <citation type="submission" date="2018-05" db="EMBL/GenBank/DDBJ databases">
        <title>The draft genome of strain NS-104.</title>
        <authorList>
            <person name="Hang P."/>
            <person name="Jiang J."/>
        </authorList>
    </citation>
    <scope>NUCLEOTIDE SEQUENCE [LARGE SCALE GENOMIC DNA]</scope>
    <source>
        <strain evidence="2 3">NS-104</strain>
    </source>
</reference>
<keyword evidence="3" id="KW-1185">Reference proteome</keyword>
<protein>
    <submittedName>
        <fullName evidence="2">Transcriptional regulator</fullName>
    </submittedName>
</protein>
<feature type="compositionally biased region" description="Low complexity" evidence="1">
    <location>
        <begin position="17"/>
        <end position="40"/>
    </location>
</feature>
<dbReference type="Gene3D" id="1.10.10.60">
    <property type="entry name" value="Homeodomain-like"/>
    <property type="match status" value="1"/>
</dbReference>
<name>A0A2U2DK47_9HYPH</name>
<organism evidence="2 3">
    <name type="scientific">Metarhizobium album</name>
    <dbReference type="NCBI Taxonomy" id="2182425"/>
    <lineage>
        <taxon>Bacteria</taxon>
        <taxon>Pseudomonadati</taxon>
        <taxon>Pseudomonadota</taxon>
        <taxon>Alphaproteobacteria</taxon>
        <taxon>Hyphomicrobiales</taxon>
        <taxon>Rhizobiaceae</taxon>
        <taxon>Metarhizobium</taxon>
    </lineage>
</organism>
<dbReference type="Pfam" id="PF01527">
    <property type="entry name" value="HTH_Tnp_1"/>
    <property type="match status" value="1"/>
</dbReference>